<evidence type="ECO:0000313" key="2">
    <source>
        <dbReference type="EMBL" id="HFM97190.1"/>
    </source>
</evidence>
<sequence length="181" mass="20710">MLTDLQKRKLIKLFTMYDGDCDGFLVAEDYENVAKKIAAAKNLGFRSIKCQTLMSQFAQDWKNIQKLGDESHDNKVTLDEWLNYHEQLLANKEKYIKEVKVRIDLLLDAFDADENGKFSQTEWGTFLGVHNVSPVYAPLVFPTLDSDNDGFITKSEVLALIEEFYFSDDPNAAANMMFGPY</sequence>
<feature type="domain" description="EF-hand" evidence="1">
    <location>
        <begin position="5"/>
        <end position="40"/>
    </location>
</feature>
<feature type="domain" description="EF-hand" evidence="1">
    <location>
        <begin position="98"/>
        <end position="133"/>
    </location>
</feature>
<dbReference type="PROSITE" id="PS00018">
    <property type="entry name" value="EF_HAND_1"/>
    <property type="match status" value="2"/>
</dbReference>
<dbReference type="Pfam" id="PF13202">
    <property type="entry name" value="EF-hand_5"/>
    <property type="match status" value="1"/>
</dbReference>
<dbReference type="Gene3D" id="1.10.238.10">
    <property type="entry name" value="EF-hand"/>
    <property type="match status" value="1"/>
</dbReference>
<dbReference type="SUPFAM" id="SSF47473">
    <property type="entry name" value="EF-hand"/>
    <property type="match status" value="1"/>
</dbReference>
<proteinExistence type="predicted"/>
<evidence type="ECO:0000259" key="1">
    <source>
        <dbReference type="PROSITE" id="PS50222"/>
    </source>
</evidence>
<comment type="caution">
    <text evidence="2">The sequence shown here is derived from an EMBL/GenBank/DDBJ whole genome shotgun (WGS) entry which is preliminary data.</text>
</comment>
<dbReference type="InterPro" id="IPR002048">
    <property type="entry name" value="EF_hand_dom"/>
</dbReference>
<protein>
    <submittedName>
        <fullName evidence="2">Calcium-binding protein</fullName>
    </submittedName>
</protein>
<dbReference type="EMBL" id="DSRU01000059">
    <property type="protein sequence ID" value="HFM97190.1"/>
    <property type="molecule type" value="Genomic_DNA"/>
</dbReference>
<feature type="domain" description="EF-hand" evidence="1">
    <location>
        <begin position="140"/>
        <end position="167"/>
    </location>
</feature>
<dbReference type="AlphaFoldDB" id="A0A7C3KCM1"/>
<dbReference type="SMART" id="SM00054">
    <property type="entry name" value="EFh"/>
    <property type="match status" value="3"/>
</dbReference>
<reference evidence="2" key="1">
    <citation type="journal article" date="2020" name="mSystems">
        <title>Genome- and Community-Level Interaction Insights into Carbon Utilization and Element Cycling Functions of Hydrothermarchaeota in Hydrothermal Sediment.</title>
        <authorList>
            <person name="Zhou Z."/>
            <person name="Liu Y."/>
            <person name="Xu W."/>
            <person name="Pan J."/>
            <person name="Luo Z.H."/>
            <person name="Li M."/>
        </authorList>
    </citation>
    <scope>NUCLEOTIDE SEQUENCE [LARGE SCALE GENOMIC DNA]</scope>
    <source>
        <strain evidence="2">SpSt-418</strain>
    </source>
</reference>
<dbReference type="InterPro" id="IPR011992">
    <property type="entry name" value="EF-hand-dom_pair"/>
</dbReference>
<accession>A0A7C3KCM1</accession>
<dbReference type="GO" id="GO:0005509">
    <property type="term" value="F:calcium ion binding"/>
    <property type="evidence" value="ECO:0007669"/>
    <property type="project" value="InterPro"/>
</dbReference>
<dbReference type="PROSITE" id="PS50222">
    <property type="entry name" value="EF_HAND_2"/>
    <property type="match status" value="3"/>
</dbReference>
<dbReference type="InterPro" id="IPR018247">
    <property type="entry name" value="EF_Hand_1_Ca_BS"/>
</dbReference>
<organism evidence="2">
    <name type="scientific">Oscillatoriales cyanobacterium SpSt-418</name>
    <dbReference type="NCBI Taxonomy" id="2282169"/>
    <lineage>
        <taxon>Bacteria</taxon>
        <taxon>Bacillati</taxon>
        <taxon>Cyanobacteriota</taxon>
        <taxon>Cyanophyceae</taxon>
        <taxon>Oscillatoriophycideae</taxon>
        <taxon>Oscillatoriales</taxon>
    </lineage>
</organism>
<name>A0A7C3KCM1_9CYAN</name>
<gene>
    <name evidence="2" type="ORF">ENR64_05350</name>
</gene>